<feature type="domain" description="DUS-like FMN-binding" evidence="10">
    <location>
        <begin position="64"/>
        <end position="289"/>
    </location>
</feature>
<dbReference type="InterPro" id="IPR013785">
    <property type="entry name" value="Aldolase_TIM"/>
</dbReference>
<dbReference type="GO" id="GO:0102267">
    <property type="term" value="F:tRNA-dihydrouridine20b synthase activity"/>
    <property type="evidence" value="ECO:0007669"/>
    <property type="project" value="EnsemblFungi"/>
</dbReference>
<keyword evidence="5" id="KW-0819">tRNA processing</keyword>
<evidence type="ECO:0000313" key="11">
    <source>
        <dbReference type="EMBL" id="KXS21291.1"/>
    </source>
</evidence>
<dbReference type="PANTHER" id="PTHR11082:SF31">
    <property type="entry name" value="TRNA-DIHYDROURIDINE(20A_20B) SYNTHASE [NAD(P)+]-LIKE"/>
    <property type="match status" value="1"/>
</dbReference>
<dbReference type="GO" id="GO:0102266">
    <property type="term" value="F:tRNA-dihydrouridine20a synthase activity"/>
    <property type="evidence" value="ECO:0007669"/>
    <property type="project" value="EnsemblFungi"/>
</dbReference>
<proteinExistence type="predicted"/>
<dbReference type="STRING" id="1344416.A0A139AX16"/>
<feature type="region of interest" description="Disordered" evidence="9">
    <location>
        <begin position="1"/>
        <end position="22"/>
    </location>
</feature>
<evidence type="ECO:0000256" key="9">
    <source>
        <dbReference type="SAM" id="MobiDB-lite"/>
    </source>
</evidence>
<dbReference type="InterPro" id="IPR018517">
    <property type="entry name" value="tRNA_hU_synthase_CS"/>
</dbReference>
<dbReference type="GO" id="GO:0006397">
    <property type="term" value="P:mRNA processing"/>
    <property type="evidence" value="ECO:0007669"/>
    <property type="project" value="UniProtKB-KW"/>
</dbReference>
<keyword evidence="12" id="KW-1185">Reference proteome</keyword>
<dbReference type="OMA" id="QRPHHDI"/>
<evidence type="ECO:0000256" key="7">
    <source>
        <dbReference type="ARBA" id="ARBA00048342"/>
    </source>
</evidence>
<accession>A0A139AX16</accession>
<comment type="catalytic activity">
    <reaction evidence="8">
        <text>a 5,6-dihydrouridine in mRNA + NADP(+) = a uridine in mRNA + NADPH + H(+)</text>
        <dbReference type="Rhea" id="RHEA:69855"/>
        <dbReference type="Rhea" id="RHEA-COMP:14658"/>
        <dbReference type="Rhea" id="RHEA-COMP:17789"/>
        <dbReference type="ChEBI" id="CHEBI:15378"/>
        <dbReference type="ChEBI" id="CHEBI:57783"/>
        <dbReference type="ChEBI" id="CHEBI:58349"/>
        <dbReference type="ChEBI" id="CHEBI:65315"/>
        <dbReference type="ChEBI" id="CHEBI:74443"/>
    </reaction>
    <physiologicalReaction direction="right-to-left" evidence="8">
        <dbReference type="Rhea" id="RHEA:69857"/>
    </physiologicalReaction>
</comment>
<dbReference type="CDD" id="cd02801">
    <property type="entry name" value="DUS_like_FMN"/>
    <property type="match status" value="1"/>
</dbReference>
<keyword evidence="4" id="KW-0507">mRNA processing</keyword>
<dbReference type="OrthoDB" id="9977870at2759"/>
<dbReference type="Gene3D" id="3.20.20.70">
    <property type="entry name" value="Aldolase class I"/>
    <property type="match status" value="1"/>
</dbReference>
<dbReference type="GO" id="GO:0050660">
    <property type="term" value="F:flavin adenine dinucleotide binding"/>
    <property type="evidence" value="ECO:0007669"/>
    <property type="project" value="InterPro"/>
</dbReference>
<dbReference type="InterPro" id="IPR035587">
    <property type="entry name" value="DUS-like_FMN-bd"/>
</dbReference>
<evidence type="ECO:0000256" key="8">
    <source>
        <dbReference type="ARBA" id="ARBA00049447"/>
    </source>
</evidence>
<evidence type="ECO:0000259" key="10">
    <source>
        <dbReference type="Pfam" id="PF01207"/>
    </source>
</evidence>
<dbReference type="Pfam" id="PF01207">
    <property type="entry name" value="Dus"/>
    <property type="match status" value="1"/>
</dbReference>
<evidence type="ECO:0000313" key="12">
    <source>
        <dbReference type="Proteomes" id="UP000070544"/>
    </source>
</evidence>
<dbReference type="AlphaFoldDB" id="A0A139AX16"/>
<evidence type="ECO:0000256" key="3">
    <source>
        <dbReference type="ARBA" id="ARBA00022643"/>
    </source>
</evidence>
<dbReference type="SUPFAM" id="SSF51395">
    <property type="entry name" value="FMN-linked oxidoreductases"/>
    <property type="match status" value="1"/>
</dbReference>
<gene>
    <name evidence="11" type="ORF">M427DRAFT_119127</name>
</gene>
<dbReference type="EMBL" id="KQ965733">
    <property type="protein sequence ID" value="KXS21291.1"/>
    <property type="molecule type" value="Genomic_DNA"/>
</dbReference>
<comment type="catalytic activity">
    <reaction evidence="7">
        <text>a 5,6-dihydrouridine in mRNA + NAD(+) = a uridine in mRNA + NADH + H(+)</text>
        <dbReference type="Rhea" id="RHEA:69851"/>
        <dbReference type="Rhea" id="RHEA-COMP:14658"/>
        <dbReference type="Rhea" id="RHEA-COMP:17789"/>
        <dbReference type="ChEBI" id="CHEBI:15378"/>
        <dbReference type="ChEBI" id="CHEBI:57540"/>
        <dbReference type="ChEBI" id="CHEBI:57945"/>
        <dbReference type="ChEBI" id="CHEBI:65315"/>
        <dbReference type="ChEBI" id="CHEBI:74443"/>
    </reaction>
    <physiologicalReaction direction="right-to-left" evidence="7">
        <dbReference type="Rhea" id="RHEA:69853"/>
    </physiologicalReaction>
</comment>
<evidence type="ECO:0000256" key="6">
    <source>
        <dbReference type="ARBA" id="ARBA00023002"/>
    </source>
</evidence>
<dbReference type="Proteomes" id="UP000070544">
    <property type="component" value="Unassembled WGS sequence"/>
</dbReference>
<keyword evidence="3" id="KW-0288">FMN</keyword>
<organism evidence="11 12">
    <name type="scientific">Gonapodya prolifera (strain JEL478)</name>
    <name type="common">Monoblepharis prolifera</name>
    <dbReference type="NCBI Taxonomy" id="1344416"/>
    <lineage>
        <taxon>Eukaryota</taxon>
        <taxon>Fungi</taxon>
        <taxon>Fungi incertae sedis</taxon>
        <taxon>Chytridiomycota</taxon>
        <taxon>Chytridiomycota incertae sedis</taxon>
        <taxon>Monoblepharidomycetes</taxon>
        <taxon>Monoblepharidales</taxon>
        <taxon>Gonapodyaceae</taxon>
        <taxon>Gonapodya</taxon>
    </lineage>
</organism>
<evidence type="ECO:0000256" key="4">
    <source>
        <dbReference type="ARBA" id="ARBA00022664"/>
    </source>
</evidence>
<evidence type="ECO:0000256" key="1">
    <source>
        <dbReference type="ARBA" id="ARBA00001917"/>
    </source>
</evidence>
<comment type="cofactor">
    <cofactor evidence="1">
        <name>FMN</name>
        <dbReference type="ChEBI" id="CHEBI:58210"/>
    </cofactor>
</comment>
<evidence type="ECO:0000256" key="2">
    <source>
        <dbReference type="ARBA" id="ARBA00022630"/>
    </source>
</evidence>
<dbReference type="PROSITE" id="PS01136">
    <property type="entry name" value="UPF0034"/>
    <property type="match status" value="1"/>
</dbReference>
<reference evidence="11 12" key="1">
    <citation type="journal article" date="2015" name="Genome Biol. Evol.">
        <title>Phylogenomic analyses indicate that early fungi evolved digesting cell walls of algal ancestors of land plants.</title>
        <authorList>
            <person name="Chang Y."/>
            <person name="Wang S."/>
            <person name="Sekimoto S."/>
            <person name="Aerts A.L."/>
            <person name="Choi C."/>
            <person name="Clum A."/>
            <person name="LaButti K.M."/>
            <person name="Lindquist E.A."/>
            <person name="Yee Ngan C."/>
            <person name="Ohm R.A."/>
            <person name="Salamov A.A."/>
            <person name="Grigoriev I.V."/>
            <person name="Spatafora J.W."/>
            <person name="Berbee M.L."/>
        </authorList>
    </citation>
    <scope>NUCLEOTIDE SEQUENCE [LARGE SCALE GENOMIC DNA]</scope>
    <source>
        <strain evidence="11 12">JEL478</strain>
    </source>
</reference>
<keyword evidence="6" id="KW-0560">Oxidoreductase</keyword>
<protein>
    <submittedName>
        <fullName evidence="11">FMN-linked oxidoreductase</fullName>
    </submittedName>
</protein>
<dbReference type="PANTHER" id="PTHR11082">
    <property type="entry name" value="TRNA-DIHYDROURIDINE SYNTHASE"/>
    <property type="match status" value="1"/>
</dbReference>
<keyword evidence="2" id="KW-0285">Flavoprotein</keyword>
<sequence>MQSKTSNDPDAPADRDTPPQSWRKSVLFAPAGESANGFHIPPSRPSILHLFDLARSHNDFLRVAAPMVRYSKLPFRATAREYGTDVCFTPMIMSGVFKERRIARDVELETNDEDHPLVVQFAANNAEDLVGATEYVARHVEGVDINCGCPQRWAIEEGIGCALMESPELVRDMVKQVKARTDVPISIKIRLHTDLRRTVDLAQRAEHVGAAWVGIHGRTRRQRSTEEPNMDGVAVVASSLSVPTIVNGSVTSLSTARSAVSKTGCWGAMSARGLLANPAMFDDAEYATTPIEAVQGFVKRAVEWGMQGRIAAQQVAWMMEGVMTRQERRTFNALTSLPAILDYFEEHYGIIIA</sequence>
<name>A0A139AX16_GONPJ</name>
<evidence type="ECO:0000256" key="5">
    <source>
        <dbReference type="ARBA" id="ARBA00022694"/>
    </source>
</evidence>